<proteinExistence type="predicted"/>
<evidence type="ECO:0000313" key="2">
    <source>
        <dbReference type="EMBL" id="KAF2006123.1"/>
    </source>
</evidence>
<sequence>MALKRQNFDILDHHQKLRARPSSDRTESCEGCLNLQDMYGKTSLGKFRRSRMGCPTCKMILDALWIYSPVFGEDHKVRIFAPIARGNTLRIWYQGAQSVGGEISFMIELYVIEGQPSPWPEISARAEISGDTSSPQAFAKARYWLSDCIQNHDRCPSNQEVPLPTRLLFLSNDGERWHIRLAETLGLVGRYACLSHRWGDLGASELLETDWGNYEDHLKAIPIQSLPLTFQQAIASSRQLGLQFLWIDSLCIIQHDDADWRAEAVKMGSYCGNACITLAASWSPGPAWGCFTYAEPEFIGRQLYVQGGCIVHVRRIIPHGSRWPLLKRGWIYQERLLSPRVLHFGQLELAWECYTCTACECTQSDNLHTTLSNKIEHSQMMGRTTPMEVYRNAWRNMIQEYSQLKFTFVKDKFPALAGLAKQMQKYRQSDYYAGLWVDSFIGDLLWEAQNRLSEQVQPRELDNKAPTWSWASAKAIIISYDCVGTKTNQAGLGRCYDRIQRVFAKLLSIGGEPLAEGNSGESEGCHILLHGPCLRGIVQHRPIHSPPDTNRIRNPDIFEWETKQYEEHKHELKSVLRLNGVNLSRLRSNLVEFSPDYGLFHKGQYHLDSGTSVLVMKMAAIKPDYPCVSDNEIFCLVLRQLSPFSRTCERIGLTHWWSEDDNVKVLENAEELTLKII</sequence>
<dbReference type="PANTHER" id="PTHR33112">
    <property type="entry name" value="DOMAIN PROTEIN, PUTATIVE-RELATED"/>
    <property type="match status" value="1"/>
</dbReference>
<dbReference type="OrthoDB" id="5362512at2759"/>
<evidence type="ECO:0000313" key="3">
    <source>
        <dbReference type="Proteomes" id="UP000799779"/>
    </source>
</evidence>
<accession>A0A6A5WWD2</accession>
<dbReference type="InterPro" id="IPR010730">
    <property type="entry name" value="HET"/>
</dbReference>
<dbReference type="PANTHER" id="PTHR33112:SF9">
    <property type="entry name" value="HETEROKARYON INCOMPATIBILITY DOMAIN-CONTAINING PROTEIN"/>
    <property type="match status" value="1"/>
</dbReference>
<evidence type="ECO:0000259" key="1">
    <source>
        <dbReference type="Pfam" id="PF06985"/>
    </source>
</evidence>
<protein>
    <submittedName>
        <fullName evidence="2">HET-domain-containing protein</fullName>
    </submittedName>
</protein>
<feature type="non-terminal residue" evidence="2">
    <location>
        <position position="1"/>
    </location>
</feature>
<dbReference type="Proteomes" id="UP000799779">
    <property type="component" value="Unassembled WGS sequence"/>
</dbReference>
<organism evidence="2 3">
    <name type="scientific">Amniculicola lignicola CBS 123094</name>
    <dbReference type="NCBI Taxonomy" id="1392246"/>
    <lineage>
        <taxon>Eukaryota</taxon>
        <taxon>Fungi</taxon>
        <taxon>Dikarya</taxon>
        <taxon>Ascomycota</taxon>
        <taxon>Pezizomycotina</taxon>
        <taxon>Dothideomycetes</taxon>
        <taxon>Pleosporomycetidae</taxon>
        <taxon>Pleosporales</taxon>
        <taxon>Amniculicolaceae</taxon>
        <taxon>Amniculicola</taxon>
    </lineage>
</organism>
<reference evidence="2" key="1">
    <citation type="journal article" date="2020" name="Stud. Mycol.">
        <title>101 Dothideomycetes genomes: a test case for predicting lifestyles and emergence of pathogens.</title>
        <authorList>
            <person name="Haridas S."/>
            <person name="Albert R."/>
            <person name="Binder M."/>
            <person name="Bloem J."/>
            <person name="Labutti K."/>
            <person name="Salamov A."/>
            <person name="Andreopoulos B."/>
            <person name="Baker S."/>
            <person name="Barry K."/>
            <person name="Bills G."/>
            <person name="Bluhm B."/>
            <person name="Cannon C."/>
            <person name="Castanera R."/>
            <person name="Culley D."/>
            <person name="Daum C."/>
            <person name="Ezra D."/>
            <person name="Gonzalez J."/>
            <person name="Henrissat B."/>
            <person name="Kuo A."/>
            <person name="Liang C."/>
            <person name="Lipzen A."/>
            <person name="Lutzoni F."/>
            <person name="Magnuson J."/>
            <person name="Mondo S."/>
            <person name="Nolan M."/>
            <person name="Ohm R."/>
            <person name="Pangilinan J."/>
            <person name="Park H.-J."/>
            <person name="Ramirez L."/>
            <person name="Alfaro M."/>
            <person name="Sun H."/>
            <person name="Tritt A."/>
            <person name="Yoshinaga Y."/>
            <person name="Zwiers L.-H."/>
            <person name="Turgeon B."/>
            <person name="Goodwin S."/>
            <person name="Spatafora J."/>
            <person name="Crous P."/>
            <person name="Grigoriev I."/>
        </authorList>
    </citation>
    <scope>NUCLEOTIDE SEQUENCE</scope>
    <source>
        <strain evidence="2">CBS 123094</strain>
    </source>
</reference>
<dbReference type="EMBL" id="ML977560">
    <property type="protein sequence ID" value="KAF2006123.1"/>
    <property type="molecule type" value="Genomic_DNA"/>
</dbReference>
<feature type="domain" description="Heterokaryon incompatibility" evidence="1">
    <location>
        <begin position="191"/>
        <end position="334"/>
    </location>
</feature>
<keyword evidence="3" id="KW-1185">Reference proteome</keyword>
<gene>
    <name evidence="2" type="ORF">P154DRAFT_603426</name>
</gene>
<name>A0A6A5WWD2_9PLEO</name>
<dbReference type="Pfam" id="PF06985">
    <property type="entry name" value="HET"/>
    <property type="match status" value="1"/>
</dbReference>
<dbReference type="AlphaFoldDB" id="A0A6A5WWD2"/>